<dbReference type="EMBL" id="JAUIZM010000010">
    <property type="protein sequence ID" value="KAK1358687.1"/>
    <property type="molecule type" value="Genomic_DNA"/>
</dbReference>
<keyword evidence="3" id="KW-1185">Reference proteome</keyword>
<evidence type="ECO:0000256" key="1">
    <source>
        <dbReference type="SAM" id="MobiDB-lite"/>
    </source>
</evidence>
<feature type="region of interest" description="Disordered" evidence="1">
    <location>
        <begin position="72"/>
        <end position="94"/>
    </location>
</feature>
<gene>
    <name evidence="2" type="ORF">POM88_043161</name>
</gene>
<proteinExistence type="predicted"/>
<feature type="region of interest" description="Disordered" evidence="1">
    <location>
        <begin position="261"/>
        <end position="302"/>
    </location>
</feature>
<dbReference type="Proteomes" id="UP001237642">
    <property type="component" value="Unassembled WGS sequence"/>
</dbReference>
<evidence type="ECO:0000313" key="2">
    <source>
        <dbReference type="EMBL" id="KAK1358687.1"/>
    </source>
</evidence>
<reference evidence="2" key="1">
    <citation type="submission" date="2023-02" db="EMBL/GenBank/DDBJ databases">
        <title>Genome of toxic invasive species Heracleum sosnowskyi carries increased number of genes despite the absence of recent whole-genome duplications.</title>
        <authorList>
            <person name="Schelkunov M."/>
            <person name="Shtratnikova V."/>
            <person name="Makarenko M."/>
            <person name="Klepikova A."/>
            <person name="Omelchenko D."/>
            <person name="Novikova G."/>
            <person name="Obukhova E."/>
            <person name="Bogdanov V."/>
            <person name="Penin A."/>
            <person name="Logacheva M."/>
        </authorList>
    </citation>
    <scope>NUCLEOTIDE SEQUENCE</scope>
    <source>
        <strain evidence="2">Hsosn_3</strain>
        <tissue evidence="2">Leaf</tissue>
    </source>
</reference>
<sequence length="337" mass="36617">MSEPNPPNSSKPPSSCYKPLSTPPISFTLSTPRPPISFTLSTIHLKKSISFLALLSPEYVKKSISFSALSSSQPQSLNLNTPPSCSKPPSSSSKTPIHSIISSIPSFKEINFIIIFKEIKFHKLKYDETKYGLQKIARTSAISLITFSMGMPIRSSASLLYSVKVVVPESSSTTYQITVSKTLGAVVVSSVLLCLYPKRFLFTLEWIESSGCSDAATSSARDIQKEQERNGTYYSGPTSYGMNPQSSEHLLKMPQSSAVSSDYGWAVPPPPPPMGHSSDMSSSDYSGPRHPPMPPPHPALALGFNKSTFTYDELAAATYLSPEYASSGKLTEKSDVY</sequence>
<comment type="caution">
    <text evidence="2">The sequence shown here is derived from an EMBL/GenBank/DDBJ whole genome shotgun (WGS) entry which is preliminary data.</text>
</comment>
<reference evidence="2" key="2">
    <citation type="submission" date="2023-05" db="EMBL/GenBank/DDBJ databases">
        <authorList>
            <person name="Schelkunov M.I."/>
        </authorList>
    </citation>
    <scope>NUCLEOTIDE SEQUENCE</scope>
    <source>
        <strain evidence="2">Hsosn_3</strain>
        <tissue evidence="2">Leaf</tissue>
    </source>
</reference>
<feature type="compositionally biased region" description="Low complexity" evidence="1">
    <location>
        <begin position="275"/>
        <end position="288"/>
    </location>
</feature>
<evidence type="ECO:0000313" key="3">
    <source>
        <dbReference type="Proteomes" id="UP001237642"/>
    </source>
</evidence>
<name>A0AAD8H0G9_9APIA</name>
<feature type="region of interest" description="Disordered" evidence="1">
    <location>
        <begin position="217"/>
        <end position="239"/>
    </location>
</feature>
<feature type="compositionally biased region" description="Pro residues" evidence="1">
    <location>
        <begin position="289"/>
        <end position="298"/>
    </location>
</feature>
<dbReference type="AlphaFoldDB" id="A0AAD8H0G9"/>
<feature type="compositionally biased region" description="Polar residues" evidence="1">
    <location>
        <begin position="230"/>
        <end position="239"/>
    </location>
</feature>
<accession>A0AAD8H0G9</accession>
<protein>
    <submittedName>
        <fullName evidence="2">Uncharacterized protein</fullName>
    </submittedName>
</protein>
<organism evidence="2 3">
    <name type="scientific">Heracleum sosnowskyi</name>
    <dbReference type="NCBI Taxonomy" id="360622"/>
    <lineage>
        <taxon>Eukaryota</taxon>
        <taxon>Viridiplantae</taxon>
        <taxon>Streptophyta</taxon>
        <taxon>Embryophyta</taxon>
        <taxon>Tracheophyta</taxon>
        <taxon>Spermatophyta</taxon>
        <taxon>Magnoliopsida</taxon>
        <taxon>eudicotyledons</taxon>
        <taxon>Gunneridae</taxon>
        <taxon>Pentapetalae</taxon>
        <taxon>asterids</taxon>
        <taxon>campanulids</taxon>
        <taxon>Apiales</taxon>
        <taxon>Apiaceae</taxon>
        <taxon>Apioideae</taxon>
        <taxon>apioid superclade</taxon>
        <taxon>Tordylieae</taxon>
        <taxon>Tordyliinae</taxon>
        <taxon>Heracleum</taxon>
    </lineage>
</organism>